<accession>A0AAV4ADY9</accession>
<keyword evidence="3" id="KW-1185">Reference proteome</keyword>
<evidence type="ECO:0000256" key="1">
    <source>
        <dbReference type="SAM" id="Coils"/>
    </source>
</evidence>
<feature type="coiled-coil region" evidence="1">
    <location>
        <begin position="49"/>
        <end position="97"/>
    </location>
</feature>
<protein>
    <submittedName>
        <fullName evidence="2">Uncharacterized protein</fullName>
    </submittedName>
</protein>
<gene>
    <name evidence="2" type="ORF">PoB_003127300</name>
</gene>
<dbReference type="Proteomes" id="UP000735302">
    <property type="component" value="Unassembled WGS sequence"/>
</dbReference>
<evidence type="ECO:0000313" key="3">
    <source>
        <dbReference type="Proteomes" id="UP000735302"/>
    </source>
</evidence>
<sequence length="123" mass="14389">MNKIRGLLENINREGNKTDLLLPARDIILQAQSEVEREIMYLELHKEMEQKKHDQVQEFQREIERLHAELAGNAKGQEQSKENINRLERKYQEIRDEDNSSIASSVLSAVAWPFKKIGSWLGF</sequence>
<keyword evidence="1" id="KW-0175">Coiled coil</keyword>
<dbReference type="AlphaFoldDB" id="A0AAV4ADY9"/>
<dbReference type="EMBL" id="BLXT01003741">
    <property type="protein sequence ID" value="GFO04768.1"/>
    <property type="molecule type" value="Genomic_DNA"/>
</dbReference>
<reference evidence="2 3" key="1">
    <citation type="journal article" date="2021" name="Elife">
        <title>Chloroplast acquisition without the gene transfer in kleptoplastic sea slugs, Plakobranchus ocellatus.</title>
        <authorList>
            <person name="Maeda T."/>
            <person name="Takahashi S."/>
            <person name="Yoshida T."/>
            <person name="Shimamura S."/>
            <person name="Takaki Y."/>
            <person name="Nagai Y."/>
            <person name="Toyoda A."/>
            <person name="Suzuki Y."/>
            <person name="Arimoto A."/>
            <person name="Ishii H."/>
            <person name="Satoh N."/>
            <person name="Nishiyama T."/>
            <person name="Hasebe M."/>
            <person name="Maruyama T."/>
            <person name="Minagawa J."/>
            <person name="Obokata J."/>
            <person name="Shigenobu S."/>
        </authorList>
    </citation>
    <scope>NUCLEOTIDE SEQUENCE [LARGE SCALE GENOMIC DNA]</scope>
</reference>
<name>A0AAV4ADY9_9GAST</name>
<comment type="caution">
    <text evidence="2">The sequence shown here is derived from an EMBL/GenBank/DDBJ whole genome shotgun (WGS) entry which is preliminary data.</text>
</comment>
<evidence type="ECO:0000313" key="2">
    <source>
        <dbReference type="EMBL" id="GFO04768.1"/>
    </source>
</evidence>
<proteinExistence type="predicted"/>
<organism evidence="2 3">
    <name type="scientific">Plakobranchus ocellatus</name>
    <dbReference type="NCBI Taxonomy" id="259542"/>
    <lineage>
        <taxon>Eukaryota</taxon>
        <taxon>Metazoa</taxon>
        <taxon>Spiralia</taxon>
        <taxon>Lophotrochozoa</taxon>
        <taxon>Mollusca</taxon>
        <taxon>Gastropoda</taxon>
        <taxon>Heterobranchia</taxon>
        <taxon>Euthyneura</taxon>
        <taxon>Panpulmonata</taxon>
        <taxon>Sacoglossa</taxon>
        <taxon>Placobranchoidea</taxon>
        <taxon>Plakobranchidae</taxon>
        <taxon>Plakobranchus</taxon>
    </lineage>
</organism>